<reference evidence="2 3" key="1">
    <citation type="submission" date="2019-09" db="EMBL/GenBank/DDBJ databases">
        <title>A chromosome-level genome assembly of the Chinese tupelo Nyssa sinensis.</title>
        <authorList>
            <person name="Yang X."/>
            <person name="Kang M."/>
            <person name="Yang Y."/>
            <person name="Xiong H."/>
            <person name="Wang M."/>
            <person name="Zhang Z."/>
            <person name="Wang Z."/>
            <person name="Wu H."/>
            <person name="Ma T."/>
            <person name="Liu J."/>
            <person name="Xi Z."/>
        </authorList>
    </citation>
    <scope>NUCLEOTIDE SEQUENCE [LARGE SCALE GENOMIC DNA]</scope>
    <source>
        <strain evidence="2">J267</strain>
        <tissue evidence="2">Leaf</tissue>
    </source>
</reference>
<evidence type="ECO:0000256" key="1">
    <source>
        <dbReference type="SAM" id="Phobius"/>
    </source>
</evidence>
<evidence type="ECO:0000313" key="3">
    <source>
        <dbReference type="Proteomes" id="UP000325577"/>
    </source>
</evidence>
<proteinExistence type="predicted"/>
<keyword evidence="1" id="KW-1133">Transmembrane helix</keyword>
<dbReference type="Proteomes" id="UP000325577">
    <property type="component" value="Linkage Group LG1"/>
</dbReference>
<dbReference type="OrthoDB" id="428159at2759"/>
<keyword evidence="1" id="KW-0472">Membrane</keyword>
<sequence length="816" mass="92001">MFLNDLVQRRLASLLHPWLQQEPELQFKLGFLRSHGFANNLSFDTSVLNQLLDEPTRLSFKEVRVDQLSLRISYWSVPAFTIAVHGVHVTLSVGQVKEEKRRNSTDTSLVDMRKVLTEIDPEGSALHDVMGRISDTGSSGNWTTPLLNVILNCCQLQMSDIHLQVEFPISNDSFGCLWEIKELNAESQYTKHGCFFRGLISSLFVPLKECSFNINVRGFGIGLQSKDSISRVLPSVDLFTCIKLKDLQLIDFTFSIPELTFLFTPADLSIILAFGTLSSSESKCARNGRQLWKIAASRISSLISTPRLVLHKLVDDVGLWLRYVHAYENLLLQFGYPVDNSLKISAAMMSWDIKVSRSVKNQWKLISEIEKKLPAEAIAQARRIARYRAGLNAQRAKDHSNESQKILPLLALAWNIICIIFSSITHFFSQIFLADNPKIDGHCRVVSEDSFSQHCFSLSVDKISIIASPVNAVQPPVWGKVVSEIGISYSELLSFCLSIDALFLTYTENICEQYFSISCGHLKVMSSSIIEDGSKNNNNNNNNNNNTSYLKRHWDKNFDDAKTIVWGEPAQMFYPVDTRNGFPYDLERTSVSFLENLLGETWLNWKNSCTNFEGIKIQNLENPWILCEIKSFLTDQGLQNLNSGFWKCSLIVGKLNFVLGYSSLLLIALLLGQIQHALYMGYSNGRKKVLSLAPVTLDRGMEMTMARMLPEKHIQIGVFIAGPHIQISLRKEGFYGGNSNVNPIVRQDDLHLAFDVHNIEFAVWPILKSAFASSSGYRGLDDVHQLECLRKSTLPNYCTKSNNYPAIILEGGSSFI</sequence>
<feature type="transmembrane region" description="Helical" evidence="1">
    <location>
        <begin position="406"/>
        <end position="428"/>
    </location>
</feature>
<keyword evidence="3" id="KW-1185">Reference proteome</keyword>
<feature type="transmembrane region" description="Helical" evidence="1">
    <location>
        <begin position="658"/>
        <end position="679"/>
    </location>
</feature>
<gene>
    <name evidence="2" type="ORF">F0562_003858</name>
</gene>
<organism evidence="2 3">
    <name type="scientific">Nyssa sinensis</name>
    <dbReference type="NCBI Taxonomy" id="561372"/>
    <lineage>
        <taxon>Eukaryota</taxon>
        <taxon>Viridiplantae</taxon>
        <taxon>Streptophyta</taxon>
        <taxon>Embryophyta</taxon>
        <taxon>Tracheophyta</taxon>
        <taxon>Spermatophyta</taxon>
        <taxon>Magnoliopsida</taxon>
        <taxon>eudicotyledons</taxon>
        <taxon>Gunneridae</taxon>
        <taxon>Pentapetalae</taxon>
        <taxon>asterids</taxon>
        <taxon>Cornales</taxon>
        <taxon>Nyssaceae</taxon>
        <taxon>Nyssa</taxon>
    </lineage>
</organism>
<dbReference type="AlphaFoldDB" id="A0A5J5BWP2"/>
<accession>A0A5J5BWP2</accession>
<protein>
    <recommendedName>
        <fullName evidence="4">Chorein N-terminal domain-containing protein</fullName>
    </recommendedName>
</protein>
<name>A0A5J5BWP2_9ASTE</name>
<dbReference type="GO" id="GO:0045053">
    <property type="term" value="P:protein retention in Golgi apparatus"/>
    <property type="evidence" value="ECO:0007669"/>
    <property type="project" value="TreeGrafter"/>
</dbReference>
<keyword evidence="1" id="KW-0812">Transmembrane</keyword>
<evidence type="ECO:0000313" key="2">
    <source>
        <dbReference type="EMBL" id="KAA8547278.1"/>
    </source>
</evidence>
<dbReference type="EMBL" id="CM018032">
    <property type="protein sequence ID" value="KAA8547278.1"/>
    <property type="molecule type" value="Genomic_DNA"/>
</dbReference>
<dbReference type="PANTHER" id="PTHR16166:SF130">
    <property type="entry name" value="PROTEIN SORTING-ASSOCIATED PROTEIN, PUTATIVE (DUF1162)-RELATED"/>
    <property type="match status" value="1"/>
</dbReference>
<evidence type="ECO:0008006" key="4">
    <source>
        <dbReference type="Google" id="ProtNLM"/>
    </source>
</evidence>
<dbReference type="GO" id="GO:0006623">
    <property type="term" value="P:protein targeting to vacuole"/>
    <property type="evidence" value="ECO:0007669"/>
    <property type="project" value="TreeGrafter"/>
</dbReference>
<dbReference type="PANTHER" id="PTHR16166">
    <property type="entry name" value="VACUOLAR PROTEIN SORTING-ASSOCIATED PROTEIN VPS13"/>
    <property type="match status" value="1"/>
</dbReference>
<dbReference type="InterPro" id="IPR026847">
    <property type="entry name" value="VPS13"/>
</dbReference>